<protein>
    <submittedName>
        <fullName evidence="2">Uncharacterized protein</fullName>
    </submittedName>
</protein>
<reference evidence="3" key="1">
    <citation type="journal article" date="2019" name="Genome Announc.">
        <title>Draft Genome Sequence of Pseudoalteromonas piscicida Strain 36Y ROTHPW, an Hypersaline Seawater Isolate from the South Coast of Sonora, Mexico.</title>
        <authorList>
            <person name="Sanchez-Diaz R."/>
            <person name="Molina-Garza Z.J."/>
            <person name="Cruz-Suarez L.E."/>
            <person name="Selvin J."/>
            <person name="Kiran G.S."/>
            <person name="Ibarra-Gamez J.C."/>
            <person name="Gomez-Gil B."/>
            <person name="Galaviz-Silva L."/>
        </authorList>
    </citation>
    <scope>NUCLEOTIDE SEQUENCE [LARGE SCALE GENOMIC DNA]</scope>
    <source>
        <strain evidence="3">36Y_RITHPW</strain>
    </source>
</reference>
<keyword evidence="1" id="KW-0812">Transmembrane</keyword>
<dbReference type="Proteomes" id="UP000228621">
    <property type="component" value="Unassembled WGS sequence"/>
</dbReference>
<organism evidence="2 3">
    <name type="scientific">Pseudoalteromonas piscicida</name>
    <dbReference type="NCBI Taxonomy" id="43662"/>
    <lineage>
        <taxon>Bacteria</taxon>
        <taxon>Pseudomonadati</taxon>
        <taxon>Pseudomonadota</taxon>
        <taxon>Gammaproteobacteria</taxon>
        <taxon>Alteromonadales</taxon>
        <taxon>Pseudoalteromonadaceae</taxon>
        <taxon>Pseudoalteromonas</taxon>
    </lineage>
</organism>
<dbReference type="EMBL" id="NKHF01000007">
    <property type="protein sequence ID" value="PCK33466.1"/>
    <property type="molecule type" value="Genomic_DNA"/>
</dbReference>
<dbReference type="AlphaFoldDB" id="A0A2A5JVU3"/>
<dbReference type="RefSeq" id="WP_099640414.1">
    <property type="nucleotide sequence ID" value="NZ_NKHF01000007.1"/>
</dbReference>
<keyword evidence="1" id="KW-1133">Transmembrane helix</keyword>
<keyword evidence="3" id="KW-1185">Reference proteome</keyword>
<feature type="transmembrane region" description="Helical" evidence="1">
    <location>
        <begin position="54"/>
        <end position="74"/>
    </location>
</feature>
<feature type="transmembrane region" description="Helical" evidence="1">
    <location>
        <begin position="182"/>
        <end position="201"/>
    </location>
</feature>
<name>A0A2A5JVU3_PSEO7</name>
<comment type="caution">
    <text evidence="2">The sequence shown here is derived from an EMBL/GenBank/DDBJ whole genome shotgun (WGS) entry which is preliminary data.</text>
</comment>
<evidence type="ECO:0000313" key="2">
    <source>
        <dbReference type="EMBL" id="PCK33466.1"/>
    </source>
</evidence>
<feature type="transmembrane region" description="Helical" evidence="1">
    <location>
        <begin position="86"/>
        <end position="105"/>
    </location>
</feature>
<evidence type="ECO:0000256" key="1">
    <source>
        <dbReference type="SAM" id="Phobius"/>
    </source>
</evidence>
<dbReference type="OrthoDB" id="6307618at2"/>
<sequence length="218" mass="25275">MRVSWIFLLICAAVATSLSVIYIHFNHYADIVMLAGIILFCFMAKNLENIKHISAVLFIVTAIEYTFVSYFFSLNSMGLPAFQSNALLFGTHLFVDLTLLFVLKYRVRLSLRYIRRTTPDNWRSIYMTYADPILYGIYFVFVIVDLAAFGENIIRNLEYVGVNESFAKQFWSWSWVYKNYEILKSILLSCVITTLLATIFVERQRPDAADEEELEQGS</sequence>
<feature type="transmembrane region" description="Helical" evidence="1">
    <location>
        <begin position="29"/>
        <end position="47"/>
    </location>
</feature>
<gene>
    <name evidence="2" type="ORF">CEX98_01705</name>
</gene>
<feature type="transmembrane region" description="Helical" evidence="1">
    <location>
        <begin position="126"/>
        <end position="149"/>
    </location>
</feature>
<evidence type="ECO:0000313" key="3">
    <source>
        <dbReference type="Proteomes" id="UP000228621"/>
    </source>
</evidence>
<proteinExistence type="predicted"/>
<keyword evidence="1" id="KW-0472">Membrane</keyword>
<accession>A0A2A5JVU3</accession>